<sequence>MRDKSTTPLTNEEQPTTFEEQPTTFEEQPTTLLGTLEFPHEILLSILSSMDLKSLWAMRQVNTLFQGLTNEVLWKRLLIELFSDEISSPLPAGYNYKKEFMTLYAAHYGHLDSRIQKLIFSIVIDDIDSITALNISTDDIQTHELVVIKTAAQLKRQNFLNKLYQHLTENKTAIASLYSFGPQEEEDDDKQLSEQESEQNKLLGWAVLCNIKEEVHSILKKYPHLLNYRIKGESITMLAAEAGHLDLLLELLKDQNNQAATSHTRINDLFTSIIHSGQMLMLDGFNAFIKQQLQTPKNRYSAQILAMSKSLPHPIFLAATLGVTRVFRQLVGQYRESISNAQTPDEPFSFETMTRDVSNFKEIIEKSLFSAADKEHISIIDYALNHHLIAIDDPLNDEKESLLTVAAESNHIKLMRYLLTHQADPELALLRLIKLSSGFFATNIDYQERMTLLLAALKEQKKSLCLSTLLDRVIFYDRNDLLEQLCVIDNEIINFNPVSELQGSSPLKKAVDNNSERCIQFLLSQNVTIDGEAFRLAFERRPLTLVEKMLKHASNDATAMVEAIFGENLIQLVESLRSEHLISVLLLQRLQQLKERKDVQLQKQALLLSYADVEKLVCQLIKNEEDTSFIRYVIQYLDIVMDRPINKKNILAFAKDLKQTEVVSMLEKDFEIGLEEQTPAEASATTQTEQLPTAPLSLFFAPLITVSSQSSSTNEDPGLSDYKADESSLS</sequence>
<evidence type="ECO:0000259" key="4">
    <source>
        <dbReference type="PROSITE" id="PS50181"/>
    </source>
</evidence>
<dbReference type="PANTHER" id="PTHR24198:SF165">
    <property type="entry name" value="ANKYRIN REPEAT-CONTAINING PROTEIN-RELATED"/>
    <property type="match status" value="1"/>
</dbReference>
<comment type="caution">
    <text evidence="5">The sequence shown here is derived from an EMBL/GenBank/DDBJ whole genome shotgun (WGS) entry which is preliminary data.</text>
</comment>
<feature type="compositionally biased region" description="Low complexity" evidence="3">
    <location>
        <begin position="12"/>
        <end position="26"/>
    </location>
</feature>
<dbReference type="Pfam" id="PF12937">
    <property type="entry name" value="F-box-like"/>
    <property type="match status" value="1"/>
</dbReference>
<evidence type="ECO:0000256" key="3">
    <source>
        <dbReference type="SAM" id="MobiDB-lite"/>
    </source>
</evidence>
<dbReference type="Proteomes" id="UP000054725">
    <property type="component" value="Unassembled WGS sequence"/>
</dbReference>
<dbReference type="PATRIC" id="fig|45070.6.peg.1783"/>
<dbReference type="PROSITE" id="PS50181">
    <property type="entry name" value="FBOX"/>
    <property type="match status" value="1"/>
</dbReference>
<dbReference type="EMBL" id="LNYO01000013">
    <property type="protein sequence ID" value="KTD36718.1"/>
    <property type="molecule type" value="Genomic_DNA"/>
</dbReference>
<keyword evidence="6" id="KW-1185">Reference proteome</keyword>
<dbReference type="Gene3D" id="1.20.1280.50">
    <property type="match status" value="1"/>
</dbReference>
<gene>
    <name evidence="5" type="ORF">Lnau_1702</name>
</gene>
<evidence type="ECO:0000313" key="5">
    <source>
        <dbReference type="EMBL" id="KTD36718.1"/>
    </source>
</evidence>
<proteinExistence type="predicted"/>
<dbReference type="SUPFAM" id="SSF81383">
    <property type="entry name" value="F-box domain"/>
    <property type="match status" value="1"/>
</dbReference>
<dbReference type="SUPFAM" id="SSF48403">
    <property type="entry name" value="Ankyrin repeat"/>
    <property type="match status" value="1"/>
</dbReference>
<dbReference type="InterPro" id="IPR036770">
    <property type="entry name" value="Ankyrin_rpt-contain_sf"/>
</dbReference>
<dbReference type="PANTHER" id="PTHR24198">
    <property type="entry name" value="ANKYRIN REPEAT AND PROTEIN KINASE DOMAIN-CONTAINING PROTEIN"/>
    <property type="match status" value="1"/>
</dbReference>
<feature type="compositionally biased region" description="Polar residues" evidence="3">
    <location>
        <begin position="1"/>
        <end position="11"/>
    </location>
</feature>
<accession>A0A0W0WWL4</accession>
<feature type="domain" description="F-box" evidence="4">
    <location>
        <begin position="32"/>
        <end position="77"/>
    </location>
</feature>
<evidence type="ECO:0000313" key="6">
    <source>
        <dbReference type="Proteomes" id="UP000054725"/>
    </source>
</evidence>
<feature type="region of interest" description="Disordered" evidence="3">
    <location>
        <begin position="1"/>
        <end position="26"/>
    </location>
</feature>
<organism evidence="5 6">
    <name type="scientific">Legionella nautarum</name>
    <dbReference type="NCBI Taxonomy" id="45070"/>
    <lineage>
        <taxon>Bacteria</taxon>
        <taxon>Pseudomonadati</taxon>
        <taxon>Pseudomonadota</taxon>
        <taxon>Gammaproteobacteria</taxon>
        <taxon>Legionellales</taxon>
        <taxon>Legionellaceae</taxon>
        <taxon>Legionella</taxon>
    </lineage>
</organism>
<protein>
    <submittedName>
        <fullName evidence="5">Ankyrin repeats (3 copies)</fullName>
    </submittedName>
</protein>
<dbReference type="SMART" id="SM00248">
    <property type="entry name" value="ANK"/>
    <property type="match status" value="3"/>
</dbReference>
<dbReference type="RefSeq" id="WP_058504687.1">
    <property type="nucleotide sequence ID" value="NZ_LNYO01000013.1"/>
</dbReference>
<evidence type="ECO:0000256" key="2">
    <source>
        <dbReference type="ARBA" id="ARBA00023043"/>
    </source>
</evidence>
<reference evidence="5 6" key="1">
    <citation type="submission" date="2015-11" db="EMBL/GenBank/DDBJ databases">
        <title>Genomic analysis of 38 Legionella species identifies large and diverse effector repertoires.</title>
        <authorList>
            <person name="Burstein D."/>
            <person name="Amaro F."/>
            <person name="Zusman T."/>
            <person name="Lifshitz Z."/>
            <person name="Cohen O."/>
            <person name="Gilbert J.A."/>
            <person name="Pupko T."/>
            <person name="Shuman H.A."/>
            <person name="Segal G."/>
        </authorList>
    </citation>
    <scope>NUCLEOTIDE SEQUENCE [LARGE SCALE GENOMIC DNA]</scope>
    <source>
        <strain evidence="5 6">ATCC 49506</strain>
    </source>
</reference>
<keyword evidence="2" id="KW-0040">ANK repeat</keyword>
<feature type="region of interest" description="Disordered" evidence="3">
    <location>
        <begin position="708"/>
        <end position="730"/>
    </location>
</feature>
<dbReference type="InterPro" id="IPR036047">
    <property type="entry name" value="F-box-like_dom_sf"/>
</dbReference>
<keyword evidence="1" id="KW-0677">Repeat</keyword>
<name>A0A0W0WWL4_9GAMM</name>
<dbReference type="Gene3D" id="1.25.40.20">
    <property type="entry name" value="Ankyrin repeat-containing domain"/>
    <property type="match status" value="1"/>
</dbReference>
<evidence type="ECO:0000256" key="1">
    <source>
        <dbReference type="ARBA" id="ARBA00022737"/>
    </source>
</evidence>
<dbReference type="InterPro" id="IPR002110">
    <property type="entry name" value="Ankyrin_rpt"/>
</dbReference>
<dbReference type="InterPro" id="IPR001810">
    <property type="entry name" value="F-box_dom"/>
</dbReference>
<dbReference type="AlphaFoldDB" id="A0A0W0WWL4"/>